<proteinExistence type="predicted"/>
<dbReference type="Proteomes" id="UP000001194">
    <property type="component" value="Unassembled WGS sequence"/>
</dbReference>
<accession>B0D4K4</accession>
<organism evidence="3">
    <name type="scientific">Laccaria bicolor (strain S238N-H82 / ATCC MYA-4686)</name>
    <name type="common">Bicoloured deceiver</name>
    <name type="synonym">Laccaria laccata var. bicolor</name>
    <dbReference type="NCBI Taxonomy" id="486041"/>
    <lineage>
        <taxon>Eukaryota</taxon>
        <taxon>Fungi</taxon>
        <taxon>Dikarya</taxon>
        <taxon>Basidiomycota</taxon>
        <taxon>Agaricomycotina</taxon>
        <taxon>Agaricomycetes</taxon>
        <taxon>Agaricomycetidae</taxon>
        <taxon>Agaricales</taxon>
        <taxon>Agaricineae</taxon>
        <taxon>Hydnangiaceae</taxon>
        <taxon>Laccaria</taxon>
    </lineage>
</organism>
<name>B0D4K4_LACBS</name>
<gene>
    <name evidence="2" type="ORF">LACBIDRAFT_317178</name>
</gene>
<keyword evidence="1" id="KW-0472">Membrane</keyword>
<dbReference type="EMBL" id="DS547097">
    <property type="protein sequence ID" value="EDR10359.1"/>
    <property type="molecule type" value="Genomic_DNA"/>
</dbReference>
<dbReference type="RefSeq" id="XP_001878809.1">
    <property type="nucleotide sequence ID" value="XM_001878774.1"/>
</dbReference>
<keyword evidence="3" id="KW-1185">Reference proteome</keyword>
<dbReference type="InParanoid" id="B0D4K4"/>
<keyword evidence="1" id="KW-0812">Transmembrane</keyword>
<evidence type="ECO:0000256" key="1">
    <source>
        <dbReference type="SAM" id="Phobius"/>
    </source>
</evidence>
<reference evidence="2 3" key="1">
    <citation type="journal article" date="2008" name="Nature">
        <title>The genome of Laccaria bicolor provides insights into mycorrhizal symbiosis.</title>
        <authorList>
            <person name="Martin F."/>
            <person name="Aerts A."/>
            <person name="Ahren D."/>
            <person name="Brun A."/>
            <person name="Danchin E.G.J."/>
            <person name="Duchaussoy F."/>
            <person name="Gibon J."/>
            <person name="Kohler A."/>
            <person name="Lindquist E."/>
            <person name="Pereda V."/>
            <person name="Salamov A."/>
            <person name="Shapiro H.J."/>
            <person name="Wuyts J."/>
            <person name="Blaudez D."/>
            <person name="Buee M."/>
            <person name="Brokstein P."/>
            <person name="Canbaeck B."/>
            <person name="Cohen D."/>
            <person name="Courty P.E."/>
            <person name="Coutinho P.M."/>
            <person name="Delaruelle C."/>
            <person name="Detter J.C."/>
            <person name="Deveau A."/>
            <person name="DiFazio S."/>
            <person name="Duplessis S."/>
            <person name="Fraissinet-Tachet L."/>
            <person name="Lucic E."/>
            <person name="Frey-Klett P."/>
            <person name="Fourrey C."/>
            <person name="Feussner I."/>
            <person name="Gay G."/>
            <person name="Grimwood J."/>
            <person name="Hoegger P.J."/>
            <person name="Jain P."/>
            <person name="Kilaru S."/>
            <person name="Labbe J."/>
            <person name="Lin Y.C."/>
            <person name="Legue V."/>
            <person name="Le Tacon F."/>
            <person name="Marmeisse R."/>
            <person name="Melayah D."/>
            <person name="Montanini B."/>
            <person name="Muratet M."/>
            <person name="Nehls U."/>
            <person name="Niculita-Hirzel H."/>
            <person name="Oudot-Le Secq M.P."/>
            <person name="Peter M."/>
            <person name="Quesneville H."/>
            <person name="Rajashekar B."/>
            <person name="Reich M."/>
            <person name="Rouhier N."/>
            <person name="Schmutz J."/>
            <person name="Yin T."/>
            <person name="Chalot M."/>
            <person name="Henrissat B."/>
            <person name="Kuees U."/>
            <person name="Lucas S."/>
            <person name="Van de Peer Y."/>
            <person name="Podila G.K."/>
            <person name="Polle A."/>
            <person name="Pukkila P.J."/>
            <person name="Richardson P.M."/>
            <person name="Rouze P."/>
            <person name="Sanders I.R."/>
            <person name="Stajich J.E."/>
            <person name="Tunlid A."/>
            <person name="Tuskan G."/>
            <person name="Grigoriev I.V."/>
        </authorList>
    </citation>
    <scope>NUCLEOTIDE SEQUENCE [LARGE SCALE GENOMIC DNA]</scope>
    <source>
        <strain evidence="3">S238N-H82 / ATCC MYA-4686</strain>
    </source>
</reference>
<sequence length="72" mass="8078">MPTQATNGLDLRHFEQVYLPTSVPTVTLLCLRHKHSYVCATPPYLSALLFVLLLYAMPIISISVLILISYCI</sequence>
<feature type="transmembrane region" description="Helical" evidence="1">
    <location>
        <begin position="44"/>
        <end position="68"/>
    </location>
</feature>
<evidence type="ECO:0000313" key="2">
    <source>
        <dbReference type="EMBL" id="EDR10359.1"/>
    </source>
</evidence>
<keyword evidence="1" id="KW-1133">Transmembrane helix</keyword>
<protein>
    <submittedName>
        <fullName evidence="2">Predicted protein</fullName>
    </submittedName>
</protein>
<evidence type="ECO:0000313" key="3">
    <source>
        <dbReference type="Proteomes" id="UP000001194"/>
    </source>
</evidence>
<dbReference type="HOGENOM" id="CLU_2722642_0_0_1"/>
<dbReference type="KEGG" id="lbc:LACBIDRAFT_317178"/>
<dbReference type="GeneID" id="6074513"/>
<dbReference type="AlphaFoldDB" id="B0D4K4"/>